<organism evidence="9 10">
    <name type="scientific">Filifactor alocis (strain ATCC 35896 / CCUG 47790 / D40 B5)</name>
    <name type="common">Fusobacterium alocis</name>
    <dbReference type="NCBI Taxonomy" id="546269"/>
    <lineage>
        <taxon>Bacteria</taxon>
        <taxon>Bacillati</taxon>
        <taxon>Bacillota</taxon>
        <taxon>Clostridia</taxon>
        <taxon>Peptostreptococcales</taxon>
        <taxon>Filifactoraceae</taxon>
        <taxon>Filifactor</taxon>
    </lineage>
</organism>
<feature type="binding site" evidence="6">
    <location>
        <position position="106"/>
    </location>
    <ligand>
        <name>a divalent metal cation</name>
        <dbReference type="ChEBI" id="CHEBI:60240"/>
        <label>2</label>
        <note>catalytic</note>
    </ligand>
</feature>
<dbReference type="InterPro" id="IPR036005">
    <property type="entry name" value="Creatinase/aminopeptidase-like"/>
</dbReference>
<feature type="binding site" evidence="6">
    <location>
        <position position="202"/>
    </location>
    <ligand>
        <name>a divalent metal cation</name>
        <dbReference type="ChEBI" id="CHEBI:60240"/>
        <label>2</label>
        <note>catalytic</note>
    </ligand>
</feature>
<dbReference type="RefSeq" id="WP_014262818.1">
    <property type="nucleotide sequence ID" value="NC_016630.1"/>
</dbReference>
<dbReference type="GO" id="GO:0005829">
    <property type="term" value="C:cytosol"/>
    <property type="evidence" value="ECO:0007669"/>
    <property type="project" value="TreeGrafter"/>
</dbReference>
<dbReference type="InterPro" id="IPR001714">
    <property type="entry name" value="Pept_M24_MAP"/>
</dbReference>
<comment type="similarity">
    <text evidence="6">Belongs to the peptidase M24A family. Methionine aminopeptidase type 1 subfamily.</text>
</comment>
<evidence type="ECO:0000256" key="3">
    <source>
        <dbReference type="ARBA" id="ARBA00022670"/>
    </source>
</evidence>
<feature type="binding site" evidence="6">
    <location>
        <position position="77"/>
    </location>
    <ligand>
        <name>substrate</name>
    </ligand>
</feature>
<dbReference type="NCBIfam" id="TIGR00500">
    <property type="entry name" value="met_pdase_I"/>
    <property type="match status" value="1"/>
</dbReference>
<evidence type="ECO:0000256" key="6">
    <source>
        <dbReference type="HAMAP-Rule" id="MF_01974"/>
    </source>
</evidence>
<dbReference type="HAMAP" id="MF_01974">
    <property type="entry name" value="MetAP_1"/>
    <property type="match status" value="1"/>
</dbReference>
<feature type="binding site" evidence="6">
    <location>
        <position position="176"/>
    </location>
    <ligand>
        <name>substrate</name>
    </ligand>
</feature>
<name>D6GQ50_FILAD</name>
<dbReference type="CDD" id="cd01086">
    <property type="entry name" value="MetAP1"/>
    <property type="match status" value="1"/>
</dbReference>
<feature type="binding site" evidence="6">
    <location>
        <position position="106"/>
    </location>
    <ligand>
        <name>a divalent metal cation</name>
        <dbReference type="ChEBI" id="CHEBI:60240"/>
        <label>1</label>
    </ligand>
</feature>
<keyword evidence="2 6" id="KW-0031">Aminopeptidase</keyword>
<comment type="catalytic activity">
    <reaction evidence="6 7">
        <text>Release of N-terminal amino acids, preferentially methionine, from peptides and arylamides.</text>
        <dbReference type="EC" id="3.4.11.18"/>
    </reaction>
</comment>
<dbReference type="InterPro" id="IPR002467">
    <property type="entry name" value="Pept_M24A_MAP1"/>
</dbReference>
<dbReference type="PANTHER" id="PTHR43330:SF27">
    <property type="entry name" value="METHIONINE AMINOPEPTIDASE"/>
    <property type="match status" value="1"/>
</dbReference>
<dbReference type="PANTHER" id="PTHR43330">
    <property type="entry name" value="METHIONINE AMINOPEPTIDASE"/>
    <property type="match status" value="1"/>
</dbReference>
<protein>
    <recommendedName>
        <fullName evidence="6 7">Methionine aminopeptidase</fullName>
        <shortName evidence="6">MAP</shortName>
        <shortName evidence="6">MetAP</shortName>
        <ecNumber evidence="6 7">3.4.11.18</ecNumber>
    </recommendedName>
    <alternativeName>
        <fullName evidence="6">Peptidase M</fullName>
    </alternativeName>
</protein>
<feature type="domain" description="Peptidase M24" evidence="8">
    <location>
        <begin position="11"/>
        <end position="240"/>
    </location>
</feature>
<feature type="binding site" evidence="6">
    <location>
        <position position="169"/>
    </location>
    <ligand>
        <name>a divalent metal cation</name>
        <dbReference type="ChEBI" id="CHEBI:60240"/>
        <label>2</label>
        <note>catalytic</note>
    </ligand>
</feature>
<dbReference type="GO" id="GO:0004239">
    <property type="term" value="F:initiator methionyl aminopeptidase activity"/>
    <property type="evidence" value="ECO:0007669"/>
    <property type="project" value="UniProtKB-UniRule"/>
</dbReference>
<keyword evidence="3 6" id="KW-0645">Protease</keyword>
<dbReference type="Gene3D" id="3.90.230.10">
    <property type="entry name" value="Creatinase/methionine aminopeptidase superfamily"/>
    <property type="match status" value="1"/>
</dbReference>
<feature type="binding site" evidence="6">
    <location>
        <position position="95"/>
    </location>
    <ligand>
        <name>a divalent metal cation</name>
        <dbReference type="ChEBI" id="CHEBI:60240"/>
        <label>1</label>
    </ligand>
</feature>
<evidence type="ECO:0000256" key="5">
    <source>
        <dbReference type="ARBA" id="ARBA00022801"/>
    </source>
</evidence>
<dbReference type="Pfam" id="PF00557">
    <property type="entry name" value="Peptidase_M24"/>
    <property type="match status" value="1"/>
</dbReference>
<keyword evidence="10" id="KW-1185">Reference proteome</keyword>
<comment type="subunit">
    <text evidence="6">Monomer.</text>
</comment>
<feature type="binding site" evidence="6">
    <location>
        <position position="233"/>
    </location>
    <ligand>
        <name>a divalent metal cation</name>
        <dbReference type="ChEBI" id="CHEBI:60240"/>
        <label>2</label>
        <note>catalytic</note>
    </ligand>
</feature>
<dbReference type="PROSITE" id="PS00680">
    <property type="entry name" value="MAP_1"/>
    <property type="match status" value="1"/>
</dbReference>
<dbReference type="eggNOG" id="COG0024">
    <property type="taxonomic scope" value="Bacteria"/>
</dbReference>
<dbReference type="OrthoDB" id="9802055at2"/>
<evidence type="ECO:0000256" key="1">
    <source>
        <dbReference type="ARBA" id="ARBA00002521"/>
    </source>
</evidence>
<sequence length="249" mass="27447">MITLRSKREIELLREAGKIVAETHAVLREAVKPGVSTWELDQLAYQTIIKHRAIPSFLNYNGFPGSICASKNEIIVHGIPSKKDILEEGDIISIDIGAFYKGYHGDSAKTHPVGKISKEDEHLIAATRQSFYDGIEHAVIGNRLSDISHHVQKSAEAEGFSVVRDFTGHGVGTKLHEDPPVPNYGVPHKGPRLLEGLVIAVEPMINIGTYRVVIDDDGWTTRTLDGKNSAHYEHTLVITEHGPELLTVL</sequence>
<dbReference type="AlphaFoldDB" id="D6GQ50"/>
<dbReference type="GO" id="GO:0046872">
    <property type="term" value="F:metal ion binding"/>
    <property type="evidence" value="ECO:0007669"/>
    <property type="project" value="UniProtKB-UniRule"/>
</dbReference>
<evidence type="ECO:0000313" key="9">
    <source>
        <dbReference type="EMBL" id="EFE28903.1"/>
    </source>
</evidence>
<reference evidence="10" key="1">
    <citation type="submission" date="2010-12" db="EMBL/GenBank/DDBJ databases">
        <title>The genome sequence of Filifactor alocis strain ATCC 35896.</title>
        <authorList>
            <consortium name="The Broad Institute Genome Sequencing Platform"/>
            <person name="Ward D."/>
            <person name="Earl A."/>
            <person name="Feldgarden M."/>
            <person name="Young S.K."/>
            <person name="Gargeya S."/>
            <person name="Zeng Q."/>
            <person name="Alvarado L."/>
            <person name="Berlin A."/>
            <person name="Bochicchio J."/>
            <person name="Chapman S.B."/>
            <person name="Chen Z."/>
            <person name="Freedman E."/>
            <person name="Gellesch M."/>
            <person name="Goldberg J."/>
            <person name="Griggs A."/>
            <person name="Gujja S."/>
            <person name="Heilman E."/>
            <person name="Heiman D."/>
            <person name="Howarth C."/>
            <person name="Mehta T."/>
            <person name="Neiman D."/>
            <person name="Pearson M."/>
            <person name="Roberts A."/>
            <person name="Saif S."/>
            <person name="Shea T."/>
            <person name="Shenoy N."/>
            <person name="Sisk P."/>
            <person name="Stolte C."/>
            <person name="Sykes S."/>
            <person name="White J."/>
            <person name="Yandava C."/>
            <person name="Izard J."/>
            <person name="Blanton J.M."/>
            <person name="Baranova O.V."/>
            <person name="Tanner A.C."/>
            <person name="Dewhirst F.E."/>
            <person name="Haas B."/>
            <person name="Nusbaum C."/>
            <person name="Birren B."/>
        </authorList>
    </citation>
    <scope>NUCLEOTIDE SEQUENCE [LARGE SCALE GENOMIC DNA]</scope>
    <source>
        <strain evidence="10">ATCC 35896 / D40 B5</strain>
    </source>
</reference>
<dbReference type="GO" id="GO:0070006">
    <property type="term" value="F:metalloaminopeptidase activity"/>
    <property type="evidence" value="ECO:0007669"/>
    <property type="project" value="UniProtKB-UniRule"/>
</dbReference>
<evidence type="ECO:0000256" key="4">
    <source>
        <dbReference type="ARBA" id="ARBA00022723"/>
    </source>
</evidence>
<evidence type="ECO:0000256" key="7">
    <source>
        <dbReference type="RuleBase" id="RU003653"/>
    </source>
</evidence>
<comment type="cofactor">
    <cofactor evidence="6">
        <name>Co(2+)</name>
        <dbReference type="ChEBI" id="CHEBI:48828"/>
    </cofactor>
    <cofactor evidence="6">
        <name>Zn(2+)</name>
        <dbReference type="ChEBI" id="CHEBI:29105"/>
    </cofactor>
    <cofactor evidence="6">
        <name>Mn(2+)</name>
        <dbReference type="ChEBI" id="CHEBI:29035"/>
    </cofactor>
    <cofactor evidence="6">
        <name>Fe(2+)</name>
        <dbReference type="ChEBI" id="CHEBI:29033"/>
    </cofactor>
    <text evidence="6">Binds 2 divalent metal cations per subunit. Has a high-affinity and a low affinity metal-binding site. The true nature of the physiological cofactor is under debate. The enzyme is active with cobalt, zinc, manganese or divalent iron ions. Most likely, methionine aminopeptidases function as mononuclear Fe(2+)-metalloproteases under physiological conditions, and the catalytically relevant metal-binding site has been assigned to the histidine-containing high-affinity site.</text>
</comment>
<gene>
    <name evidence="6 9" type="primary">map</name>
    <name evidence="9" type="ordered locus">HMPREF0389_00825</name>
</gene>
<evidence type="ECO:0000256" key="2">
    <source>
        <dbReference type="ARBA" id="ARBA00022438"/>
    </source>
</evidence>
<dbReference type="SUPFAM" id="SSF55920">
    <property type="entry name" value="Creatinase/aminopeptidase"/>
    <property type="match status" value="1"/>
</dbReference>
<dbReference type="PRINTS" id="PR00599">
    <property type="entry name" value="MAPEPTIDASE"/>
</dbReference>
<dbReference type="EMBL" id="CP002390">
    <property type="protein sequence ID" value="EFE28903.1"/>
    <property type="molecule type" value="Genomic_DNA"/>
</dbReference>
<feature type="binding site" evidence="6">
    <location>
        <position position="233"/>
    </location>
    <ligand>
        <name>a divalent metal cation</name>
        <dbReference type="ChEBI" id="CHEBI:60240"/>
        <label>1</label>
    </ligand>
</feature>
<dbReference type="KEGG" id="faa:HMPREF0389_00825"/>
<dbReference type="PATRIC" id="fig|546269.5.peg.1320"/>
<evidence type="ECO:0000259" key="8">
    <source>
        <dbReference type="Pfam" id="PF00557"/>
    </source>
</evidence>
<comment type="function">
    <text evidence="1 6">Removes the N-terminal methionine from nascent proteins. The N-terminal methionine is often cleaved when the second residue in the primary sequence is small and uncharged (Met-Ala-, Cys, Gly, Pro, Ser, Thr, or Val). Requires deformylation of the N(alpha)-formylated initiator methionine before it can be hydrolyzed.</text>
</comment>
<proteinExistence type="inferred from homology"/>
<dbReference type="Proteomes" id="UP000007468">
    <property type="component" value="Chromosome"/>
</dbReference>
<keyword evidence="5 6" id="KW-0378">Hydrolase</keyword>
<accession>D6GQ50</accession>
<dbReference type="STRING" id="546269.HMPREF0389_00825"/>
<evidence type="ECO:0000313" key="10">
    <source>
        <dbReference type="Proteomes" id="UP000007468"/>
    </source>
</evidence>
<dbReference type="InterPro" id="IPR000994">
    <property type="entry name" value="Pept_M24"/>
</dbReference>
<dbReference type="EC" id="3.4.11.18" evidence="6 7"/>
<keyword evidence="4 6" id="KW-0479">Metal-binding</keyword>
<dbReference type="GO" id="GO:0006508">
    <property type="term" value="P:proteolysis"/>
    <property type="evidence" value="ECO:0007669"/>
    <property type="project" value="UniProtKB-KW"/>
</dbReference>